<dbReference type="SUPFAM" id="SSF52279">
    <property type="entry name" value="Beta-D-glucan exohydrolase, C-terminal domain"/>
    <property type="match status" value="1"/>
</dbReference>
<gene>
    <name evidence="4" type="ORF">H9942_11195</name>
</gene>
<dbReference type="PANTHER" id="PTHR42715">
    <property type="entry name" value="BETA-GLUCOSIDASE"/>
    <property type="match status" value="1"/>
</dbReference>
<dbReference type="EMBL" id="DWXZ01000239">
    <property type="protein sequence ID" value="HJB38610.1"/>
    <property type="molecule type" value="Genomic_DNA"/>
</dbReference>
<dbReference type="PANTHER" id="PTHR42715:SF10">
    <property type="entry name" value="BETA-GLUCOSIDASE"/>
    <property type="match status" value="1"/>
</dbReference>
<dbReference type="InterPro" id="IPR013783">
    <property type="entry name" value="Ig-like_fold"/>
</dbReference>
<dbReference type="InterPro" id="IPR002772">
    <property type="entry name" value="Glyco_hydro_3_C"/>
</dbReference>
<dbReference type="PRINTS" id="PR00133">
    <property type="entry name" value="GLHYDRLASE3"/>
</dbReference>
<dbReference type="InterPro" id="IPR050288">
    <property type="entry name" value="Cellulose_deg_GH3"/>
</dbReference>
<dbReference type="InterPro" id="IPR001764">
    <property type="entry name" value="Glyco_hydro_3_N"/>
</dbReference>
<evidence type="ECO:0000256" key="1">
    <source>
        <dbReference type="ARBA" id="ARBA00005336"/>
    </source>
</evidence>
<organism evidence="4 5">
    <name type="scientific">Candidatus Acutalibacter ornithocaccae</name>
    <dbReference type="NCBI Taxonomy" id="2838416"/>
    <lineage>
        <taxon>Bacteria</taxon>
        <taxon>Bacillati</taxon>
        <taxon>Bacillota</taxon>
        <taxon>Clostridia</taxon>
        <taxon>Eubacteriales</taxon>
        <taxon>Acutalibacteraceae</taxon>
        <taxon>Acutalibacter</taxon>
    </lineage>
</organism>
<dbReference type="Pfam" id="PF14310">
    <property type="entry name" value="Fn3-like"/>
    <property type="match status" value="1"/>
</dbReference>
<dbReference type="Gene3D" id="2.60.40.10">
    <property type="entry name" value="Immunoglobulins"/>
    <property type="match status" value="1"/>
</dbReference>
<evidence type="ECO:0000313" key="5">
    <source>
        <dbReference type="Proteomes" id="UP000824214"/>
    </source>
</evidence>
<name>A0A9D2LZD8_9FIRM</name>
<dbReference type="GO" id="GO:0004553">
    <property type="term" value="F:hydrolase activity, hydrolyzing O-glycosyl compounds"/>
    <property type="evidence" value="ECO:0007669"/>
    <property type="project" value="InterPro"/>
</dbReference>
<dbReference type="InterPro" id="IPR036962">
    <property type="entry name" value="Glyco_hydro_3_N_sf"/>
</dbReference>
<proteinExistence type="inferred from homology"/>
<dbReference type="SMART" id="SM01217">
    <property type="entry name" value="Fn3_like"/>
    <property type="match status" value="1"/>
</dbReference>
<dbReference type="GO" id="GO:0005975">
    <property type="term" value="P:carbohydrate metabolic process"/>
    <property type="evidence" value="ECO:0007669"/>
    <property type="project" value="InterPro"/>
</dbReference>
<dbReference type="SUPFAM" id="SSF51445">
    <property type="entry name" value="(Trans)glycosidases"/>
    <property type="match status" value="1"/>
</dbReference>
<dbReference type="Gene3D" id="3.20.20.300">
    <property type="entry name" value="Glycoside hydrolase, family 3, N-terminal domain"/>
    <property type="match status" value="1"/>
</dbReference>
<protein>
    <submittedName>
        <fullName evidence="4">Glycoside hydrolase family 3 C-terminal domain-containing protein</fullName>
    </submittedName>
</protein>
<comment type="similarity">
    <text evidence="1">Belongs to the glycosyl hydrolase 3 family.</text>
</comment>
<accession>A0A9D2LZD8</accession>
<reference evidence="4" key="2">
    <citation type="submission" date="2021-04" db="EMBL/GenBank/DDBJ databases">
        <authorList>
            <person name="Gilroy R."/>
        </authorList>
    </citation>
    <scope>NUCLEOTIDE SEQUENCE</scope>
    <source>
        <strain evidence="4">ChiBcolR8-3208</strain>
    </source>
</reference>
<dbReference type="Proteomes" id="UP000824214">
    <property type="component" value="Unassembled WGS sequence"/>
</dbReference>
<comment type="caution">
    <text evidence="4">The sequence shown here is derived from an EMBL/GenBank/DDBJ whole genome shotgun (WGS) entry which is preliminary data.</text>
</comment>
<reference evidence="4" key="1">
    <citation type="journal article" date="2021" name="PeerJ">
        <title>Extensive microbial diversity within the chicken gut microbiome revealed by metagenomics and culture.</title>
        <authorList>
            <person name="Gilroy R."/>
            <person name="Ravi A."/>
            <person name="Getino M."/>
            <person name="Pursley I."/>
            <person name="Horton D.L."/>
            <person name="Alikhan N.F."/>
            <person name="Baker D."/>
            <person name="Gharbi K."/>
            <person name="Hall N."/>
            <person name="Watson M."/>
            <person name="Adriaenssens E.M."/>
            <person name="Foster-Nyarko E."/>
            <person name="Jarju S."/>
            <person name="Secka A."/>
            <person name="Antonio M."/>
            <person name="Oren A."/>
            <person name="Chaudhuri R.R."/>
            <person name="La Ragione R."/>
            <person name="Hildebrand F."/>
            <person name="Pallen M.J."/>
        </authorList>
    </citation>
    <scope>NUCLEOTIDE SEQUENCE</scope>
    <source>
        <strain evidence="4">ChiBcolR8-3208</strain>
    </source>
</reference>
<dbReference type="Pfam" id="PF01915">
    <property type="entry name" value="Glyco_hydro_3_C"/>
    <property type="match status" value="1"/>
</dbReference>
<evidence type="ECO:0000313" key="4">
    <source>
        <dbReference type="EMBL" id="HJB38610.1"/>
    </source>
</evidence>
<dbReference type="InterPro" id="IPR036881">
    <property type="entry name" value="Glyco_hydro_3_C_sf"/>
</dbReference>
<evidence type="ECO:0000259" key="3">
    <source>
        <dbReference type="SMART" id="SM01217"/>
    </source>
</evidence>
<dbReference type="InterPro" id="IPR017853">
    <property type="entry name" value="GH"/>
</dbReference>
<dbReference type="Gene3D" id="3.40.50.1700">
    <property type="entry name" value="Glycoside hydrolase family 3 C-terminal domain"/>
    <property type="match status" value="1"/>
</dbReference>
<sequence length="809" mass="88527">MDINNIPKEILDQIPPEFLDHLDQLMQETRKPVFGEKVIEEHLPALCRQAAAEGIVLLKNQGGALPLQKDAPVAVFGRVQLDYFYVGYGSGGDVNPPYTVNLMEGLGNAGVQVDQELAQTYAKWSEENQPFMGFWGNWPRYFEEMPLEDSQVQAAASRCQTAVVVIGRAAGEDRENTLEPGSYYLTEAERKLLTQVTGAFAKTVVLINSGSIMDLAWLEEYPISAALVVWQGGMESGNAVADVLTGAVTPCGKLTDTISYRYEDHPSASNFLGNDANVYAEDIYVGYRYFETFAQDKVQFPFGFGLSYTTFALENVQVKLCGDTVRVKATVKNTGSYAGKEVVQVYGAAPQGVLGKAARVLCAYEKTKLLQPGECQVLDMKFPVNNLASYDDSGATGHKDAWVLEAGDYAVYVGSDVRAAQKQGAVTVPELRVLSQLEEVCAPVVPFERMVNKDGQVAYEPVPQATRSLKDRIVENMPQEIPFTGDKGIKLQDVADGLASMEDFVAQLTPEDLEALSHGDYIMGSSLGALGNAGVLGGITESLRALGVPPATTTDGPSGIRLQYYCSLLPCGTALACAWNPQLVESLYQAHGREMVMKGSDMLLGPGMNIHRNPLCGRNFEYFSEDPLVSGKTGAAMVRGLQKNGVSACPKHFACNNQETNRAYNDSQVSQRALREIYLKGFEICIAEGKPQNIMSSYNKINGVWSHYNYDLCTTVLRGEWGYEGVVITDWWMRSSPDPDFPDLWDSAYRIRAQVDVLMPGAIDHAGTPDPSALESYRKGGLTLAELQRGACNVLRYLIRSNALKRMNA</sequence>
<evidence type="ECO:0000256" key="2">
    <source>
        <dbReference type="ARBA" id="ARBA00022801"/>
    </source>
</evidence>
<keyword evidence="2 4" id="KW-0378">Hydrolase</keyword>
<dbReference type="Pfam" id="PF00933">
    <property type="entry name" value="Glyco_hydro_3"/>
    <property type="match status" value="1"/>
</dbReference>
<dbReference type="AlphaFoldDB" id="A0A9D2LZD8"/>
<dbReference type="InterPro" id="IPR026891">
    <property type="entry name" value="Fn3-like"/>
</dbReference>
<feature type="domain" description="Fibronectin type III-like" evidence="3">
    <location>
        <begin position="341"/>
        <end position="417"/>
    </location>
</feature>